<dbReference type="Proteomes" id="UP000029995">
    <property type="component" value="Unassembled WGS sequence"/>
</dbReference>
<organism evidence="1 2">
    <name type="scientific">Inquilinus limosus MP06</name>
    <dbReference type="NCBI Taxonomy" id="1398085"/>
    <lineage>
        <taxon>Bacteria</taxon>
        <taxon>Pseudomonadati</taxon>
        <taxon>Pseudomonadota</taxon>
        <taxon>Alphaproteobacteria</taxon>
        <taxon>Rhodospirillales</taxon>
        <taxon>Rhodospirillaceae</taxon>
        <taxon>Inquilinus</taxon>
    </lineage>
</organism>
<sequence>MRSAVIIFAAAIVARAAVTPVYYLIEDSGDDAAPAPVAILAGSLERCEQALAASPAPRAHCEGIPGFRHLLATADSVLTSLRRTADATLQPVSDLQDSAISAVQDAATAVVQDAAVDAVQDAIGGDDDSPLE</sequence>
<dbReference type="AlphaFoldDB" id="A0A0A0D9T0"/>
<evidence type="ECO:0000313" key="1">
    <source>
        <dbReference type="EMBL" id="KGM34643.1"/>
    </source>
</evidence>
<dbReference type="RefSeq" id="WP_152613304.1">
    <property type="nucleotide sequence ID" value="NZ_JANX01000078.1"/>
</dbReference>
<evidence type="ECO:0000313" key="2">
    <source>
        <dbReference type="Proteomes" id="UP000029995"/>
    </source>
</evidence>
<reference evidence="1 2" key="1">
    <citation type="submission" date="2014-01" db="EMBL/GenBank/DDBJ databases">
        <title>Genome sequence determination for a cystic fibrosis isolate, Inquilinus limosus.</title>
        <authorList>
            <person name="Pino M."/>
            <person name="Di Conza J."/>
            <person name="Gutkind G."/>
        </authorList>
    </citation>
    <scope>NUCLEOTIDE SEQUENCE [LARGE SCALE GENOMIC DNA]</scope>
    <source>
        <strain evidence="1 2">MP06</strain>
    </source>
</reference>
<dbReference type="OrthoDB" id="7365085at2"/>
<dbReference type="EMBL" id="JANX01000078">
    <property type="protein sequence ID" value="KGM34643.1"/>
    <property type="molecule type" value="Genomic_DNA"/>
</dbReference>
<name>A0A0A0D9T0_9PROT</name>
<proteinExistence type="predicted"/>
<comment type="caution">
    <text evidence="1">The sequence shown here is derived from an EMBL/GenBank/DDBJ whole genome shotgun (WGS) entry which is preliminary data.</text>
</comment>
<protein>
    <submittedName>
        <fullName evidence="1">Uncharacterized protein</fullName>
    </submittedName>
</protein>
<gene>
    <name evidence="1" type="ORF">P409_09055</name>
</gene>
<accession>A0A0A0D9T0</accession>